<dbReference type="HAMAP" id="MF_00044">
    <property type="entry name" value="Asp_tRNA_synth_type1"/>
    <property type="match status" value="1"/>
</dbReference>
<feature type="binding site" evidence="7">
    <location>
        <position position="445"/>
    </location>
    <ligand>
        <name>L-aspartate</name>
        <dbReference type="ChEBI" id="CHEBI:29991"/>
    </ligand>
</feature>
<dbReference type="InterPro" id="IPR006195">
    <property type="entry name" value="aa-tRNA-synth_II"/>
</dbReference>
<feature type="binding site" evidence="7">
    <location>
        <position position="227"/>
    </location>
    <ligand>
        <name>ATP</name>
        <dbReference type="ChEBI" id="CHEBI:30616"/>
    </ligand>
</feature>
<dbReference type="PRINTS" id="PR01042">
    <property type="entry name" value="TRNASYNTHASP"/>
</dbReference>
<gene>
    <name evidence="7 9" type="primary">aspS</name>
    <name evidence="9" type="ORF">NCTC12410_00232</name>
</gene>
<keyword evidence="5 7" id="KW-0648">Protein biosynthesis</keyword>
<dbReference type="InterPro" id="IPR004365">
    <property type="entry name" value="NA-bd_OB_tRNA"/>
</dbReference>
<dbReference type="SUPFAM" id="SSF55681">
    <property type="entry name" value="Class II aaRS and biotin synthetases"/>
    <property type="match status" value="1"/>
</dbReference>
<dbReference type="InterPro" id="IPR002312">
    <property type="entry name" value="Asp/Asn-tRNA-synth_IIb"/>
</dbReference>
<dbReference type="GO" id="GO:0005737">
    <property type="term" value="C:cytoplasm"/>
    <property type="evidence" value="ECO:0007669"/>
    <property type="project" value="UniProtKB-SubCell"/>
</dbReference>
<dbReference type="OrthoDB" id="9802326at2"/>
<feature type="region of interest" description="Aspartate" evidence="7">
    <location>
        <begin position="196"/>
        <end position="199"/>
    </location>
</feature>
<keyword evidence="3 7" id="KW-0547">Nucleotide-binding</keyword>
<accession>A0A377J1U1</accession>
<dbReference type="GO" id="GO:0005524">
    <property type="term" value="F:ATP binding"/>
    <property type="evidence" value="ECO:0007669"/>
    <property type="project" value="UniProtKB-UniRule"/>
</dbReference>
<dbReference type="Pfam" id="PF02938">
    <property type="entry name" value="GAD"/>
    <property type="match status" value="1"/>
</dbReference>
<evidence type="ECO:0000256" key="7">
    <source>
        <dbReference type="HAMAP-Rule" id="MF_00044"/>
    </source>
</evidence>
<dbReference type="InterPro" id="IPR004364">
    <property type="entry name" value="Aa-tRNA-synt_II"/>
</dbReference>
<feature type="site" description="Important for tRNA non-discrimination" evidence="7">
    <location>
        <position position="31"/>
    </location>
</feature>
<dbReference type="InterPro" id="IPR045864">
    <property type="entry name" value="aa-tRNA-synth_II/BPL/LPL"/>
</dbReference>
<feature type="site" description="Important for tRNA non-discrimination" evidence="7">
    <location>
        <position position="81"/>
    </location>
</feature>
<dbReference type="NCBIfam" id="TIGR00459">
    <property type="entry name" value="aspS_bact"/>
    <property type="match status" value="1"/>
</dbReference>
<proteinExistence type="inferred from homology"/>
<dbReference type="EC" id="6.1.1.23" evidence="7"/>
<comment type="similarity">
    <text evidence="1 7">Belongs to the class-II aminoacyl-tRNA synthetase family. Type 1 subfamily.</text>
</comment>
<dbReference type="InterPro" id="IPR029351">
    <property type="entry name" value="GAD_dom"/>
</dbReference>
<dbReference type="InterPro" id="IPR047089">
    <property type="entry name" value="Asp-tRNA-ligase_1_N"/>
</dbReference>
<feature type="binding site" evidence="7">
    <location>
        <begin position="218"/>
        <end position="220"/>
    </location>
    <ligand>
        <name>ATP</name>
        <dbReference type="ChEBI" id="CHEBI:30616"/>
    </ligand>
</feature>
<dbReference type="PANTHER" id="PTHR22594:SF5">
    <property type="entry name" value="ASPARTATE--TRNA LIGASE, MITOCHONDRIAL"/>
    <property type="match status" value="1"/>
</dbReference>
<comment type="function">
    <text evidence="7">Aspartyl-tRNA synthetase with relaxed tRNA specificity since it is able to aspartylate not only its cognate tRNA(Asp) but also tRNA(Asn). Reaction proceeds in two steps: L-aspartate is first activated by ATP to form Asp-AMP and then transferred to the acceptor end of tRNA(Asp/Asn).</text>
</comment>
<comment type="subunit">
    <text evidence="7">Homodimer.</text>
</comment>
<comment type="catalytic activity">
    <reaction evidence="7">
        <text>tRNA(Asx) + L-aspartate + ATP = L-aspartyl-tRNA(Asx) + AMP + diphosphate</text>
        <dbReference type="Rhea" id="RHEA:18349"/>
        <dbReference type="Rhea" id="RHEA-COMP:9710"/>
        <dbReference type="Rhea" id="RHEA-COMP:9711"/>
        <dbReference type="ChEBI" id="CHEBI:29991"/>
        <dbReference type="ChEBI" id="CHEBI:30616"/>
        <dbReference type="ChEBI" id="CHEBI:33019"/>
        <dbReference type="ChEBI" id="CHEBI:78442"/>
        <dbReference type="ChEBI" id="CHEBI:78516"/>
        <dbReference type="ChEBI" id="CHEBI:456215"/>
        <dbReference type="EC" id="6.1.1.23"/>
    </reaction>
</comment>
<dbReference type="Proteomes" id="UP000254841">
    <property type="component" value="Unassembled WGS sequence"/>
</dbReference>
<evidence type="ECO:0000259" key="8">
    <source>
        <dbReference type="PROSITE" id="PS50862"/>
    </source>
</evidence>
<dbReference type="Pfam" id="PF01336">
    <property type="entry name" value="tRNA_anti-codon"/>
    <property type="match status" value="1"/>
</dbReference>
<dbReference type="InterPro" id="IPR012340">
    <property type="entry name" value="NA-bd_OB-fold"/>
</dbReference>
<feature type="binding site" evidence="7">
    <location>
        <position position="218"/>
    </location>
    <ligand>
        <name>L-aspartate</name>
        <dbReference type="ChEBI" id="CHEBI:29991"/>
    </ligand>
</feature>
<dbReference type="Gene3D" id="3.30.1360.30">
    <property type="entry name" value="GAD-like domain"/>
    <property type="match status" value="1"/>
</dbReference>
<dbReference type="RefSeq" id="WP_115010759.1">
    <property type="nucleotide sequence ID" value="NZ_UGHV01000001.1"/>
</dbReference>
<feature type="binding site" evidence="7">
    <location>
        <position position="172"/>
    </location>
    <ligand>
        <name>L-aspartate</name>
        <dbReference type="ChEBI" id="CHEBI:29991"/>
    </ligand>
</feature>
<dbReference type="EMBL" id="UGHV01000001">
    <property type="protein sequence ID" value="STO96420.1"/>
    <property type="molecule type" value="Genomic_DNA"/>
</dbReference>
<evidence type="ECO:0000256" key="1">
    <source>
        <dbReference type="ARBA" id="ARBA00006303"/>
    </source>
</evidence>
<organism evidence="9 10">
    <name type="scientific">Helicobacter canis</name>
    <dbReference type="NCBI Taxonomy" id="29419"/>
    <lineage>
        <taxon>Bacteria</taxon>
        <taxon>Pseudomonadati</taxon>
        <taxon>Campylobacterota</taxon>
        <taxon>Epsilonproteobacteria</taxon>
        <taxon>Campylobacterales</taxon>
        <taxon>Helicobacteraceae</taxon>
        <taxon>Helicobacter</taxon>
    </lineage>
</organism>
<dbReference type="InterPro" id="IPR004115">
    <property type="entry name" value="GAD-like_sf"/>
</dbReference>
<dbReference type="NCBIfam" id="NF001750">
    <property type="entry name" value="PRK00476.1"/>
    <property type="match status" value="1"/>
</dbReference>
<dbReference type="PANTHER" id="PTHR22594">
    <property type="entry name" value="ASPARTYL/LYSYL-TRNA SYNTHETASE"/>
    <property type="match status" value="1"/>
</dbReference>
<keyword evidence="7" id="KW-0963">Cytoplasm</keyword>
<sequence>MLRTHLCAEISEELIGQRVEVCGWCNTYRDHGGVIFIDLRDHSGIVQLVCDPESSAYKQANLVRDEFVLLATGLVRARGAGLENPKLKTGKVEIVLENLTIENKAKTLPIPINDENTSEELRLKYRYLTLRSKKAYDIFKMRSDISIAARNSLQKMGFLEVETPILTKQTPEGARDYLVPSRVYDGSFFALPQSPQLFKQLLMVGGFDRYFQIARCFRDEDLRADRQPEFTQIDVEMSFCTQEDVMGVCEQLLCDIFATVGVQLTTPFARLPYAQAMEKYGSDKPDLRYGLELVEVGDAFVDSSNEIFAAIAKDTHKQRIKALCIKDGDSLFSRKSLSEAEEFVRGFGAKGLAYIQLKDEPKGPLVKFLSPNGLKTILERTGAKQGDIIFFGAGEKRVIWDYMGRLRQKIAKDLGLIDTNKMAFLWVVDFPMFERSDDGSIAALHHPFTMPKDLDKSDIEQIESIAYDVVLNGIELGGGSMRIHKDSTQQQVFKLLGINEQEAKEKFGFLLDALSYGAPPHGGFAIGLDRLAMLISGAGSIRDVIAFPKTQRSACPLTEAPSKVGEELLRELHIRLRNPSS</sequence>
<evidence type="ECO:0000313" key="9">
    <source>
        <dbReference type="EMBL" id="STO96420.1"/>
    </source>
</evidence>
<protein>
    <recommendedName>
        <fullName evidence="7">Aspartate--tRNA(Asp/Asn) ligase</fullName>
        <ecNumber evidence="7">6.1.1.23</ecNumber>
    </recommendedName>
    <alternativeName>
        <fullName evidence="7">Aspartyl-tRNA synthetase</fullName>
        <shortName evidence="7">AspRS</shortName>
    </alternativeName>
    <alternativeName>
        <fullName evidence="7">Non-discriminating aspartyl-tRNA synthetase</fullName>
        <shortName evidence="7">ND-AspRS</shortName>
    </alternativeName>
</protein>
<dbReference type="PROSITE" id="PS50862">
    <property type="entry name" value="AA_TRNA_LIGASE_II"/>
    <property type="match status" value="1"/>
</dbReference>
<dbReference type="CDD" id="cd00777">
    <property type="entry name" value="AspRS_core"/>
    <property type="match status" value="1"/>
</dbReference>
<dbReference type="InterPro" id="IPR004524">
    <property type="entry name" value="Asp-tRNA-ligase_1"/>
</dbReference>
<evidence type="ECO:0000256" key="4">
    <source>
        <dbReference type="ARBA" id="ARBA00022840"/>
    </source>
</evidence>
<dbReference type="Pfam" id="PF00152">
    <property type="entry name" value="tRNA-synt_2"/>
    <property type="match status" value="1"/>
</dbReference>
<dbReference type="AlphaFoldDB" id="A0A377J1U1"/>
<feature type="domain" description="Aminoacyl-transfer RNA synthetases class-II family profile" evidence="8">
    <location>
        <begin position="139"/>
        <end position="548"/>
    </location>
</feature>
<dbReference type="Gene3D" id="3.30.930.10">
    <property type="entry name" value="Bira Bifunctional Protein, Domain 2"/>
    <property type="match status" value="1"/>
</dbReference>
<dbReference type="CDD" id="cd04317">
    <property type="entry name" value="EcAspRS_like_N"/>
    <property type="match status" value="1"/>
</dbReference>
<name>A0A377J1U1_9HELI</name>
<evidence type="ECO:0000313" key="10">
    <source>
        <dbReference type="Proteomes" id="UP000254841"/>
    </source>
</evidence>
<evidence type="ECO:0000256" key="3">
    <source>
        <dbReference type="ARBA" id="ARBA00022741"/>
    </source>
</evidence>
<dbReference type="GO" id="GO:0050560">
    <property type="term" value="F:aspartate-tRNA(Asn) ligase activity"/>
    <property type="evidence" value="ECO:0007669"/>
    <property type="project" value="UniProtKB-EC"/>
</dbReference>
<keyword evidence="4 7" id="KW-0067">ATP-binding</keyword>
<dbReference type="GO" id="GO:0003676">
    <property type="term" value="F:nucleic acid binding"/>
    <property type="evidence" value="ECO:0007669"/>
    <property type="project" value="InterPro"/>
</dbReference>
<comment type="subcellular location">
    <subcellularLocation>
        <location evidence="7">Cytoplasm</location>
    </subcellularLocation>
</comment>
<feature type="binding site" evidence="7">
    <location>
        <position position="482"/>
    </location>
    <ligand>
        <name>L-aspartate</name>
        <dbReference type="ChEBI" id="CHEBI:29991"/>
    </ligand>
</feature>
<evidence type="ECO:0000256" key="2">
    <source>
        <dbReference type="ARBA" id="ARBA00022598"/>
    </source>
</evidence>
<keyword evidence="2 7" id="KW-0436">Ligase</keyword>
<dbReference type="Gene3D" id="2.40.50.140">
    <property type="entry name" value="Nucleic acid-binding proteins"/>
    <property type="match status" value="1"/>
</dbReference>
<feature type="binding site" evidence="7">
    <location>
        <begin position="527"/>
        <end position="530"/>
    </location>
    <ligand>
        <name>ATP</name>
        <dbReference type="ChEBI" id="CHEBI:30616"/>
    </ligand>
</feature>
<dbReference type="GO" id="GO:0004815">
    <property type="term" value="F:aspartate-tRNA ligase activity"/>
    <property type="evidence" value="ECO:0007669"/>
    <property type="project" value="UniProtKB-UniRule"/>
</dbReference>
<dbReference type="GO" id="GO:0006422">
    <property type="term" value="P:aspartyl-tRNA aminoacylation"/>
    <property type="evidence" value="ECO:0007669"/>
    <property type="project" value="UniProtKB-UniRule"/>
</dbReference>
<reference evidence="9 10" key="1">
    <citation type="submission" date="2018-06" db="EMBL/GenBank/DDBJ databases">
        <authorList>
            <consortium name="Pathogen Informatics"/>
            <person name="Doyle S."/>
        </authorList>
    </citation>
    <scope>NUCLEOTIDE SEQUENCE [LARGE SCALE GENOMIC DNA]</scope>
    <source>
        <strain evidence="9 10">NCTC12410</strain>
    </source>
</reference>
<dbReference type="SUPFAM" id="SSF50249">
    <property type="entry name" value="Nucleic acid-binding proteins"/>
    <property type="match status" value="1"/>
</dbReference>
<evidence type="ECO:0000256" key="5">
    <source>
        <dbReference type="ARBA" id="ARBA00022917"/>
    </source>
</evidence>
<dbReference type="InterPro" id="IPR047090">
    <property type="entry name" value="AspRS_core"/>
</dbReference>
<dbReference type="SUPFAM" id="SSF55261">
    <property type="entry name" value="GAD domain-like"/>
    <property type="match status" value="1"/>
</dbReference>
<evidence type="ECO:0000256" key="6">
    <source>
        <dbReference type="ARBA" id="ARBA00023146"/>
    </source>
</evidence>
<feature type="binding site" evidence="7">
    <location>
        <position position="475"/>
    </location>
    <ligand>
        <name>ATP</name>
        <dbReference type="ChEBI" id="CHEBI:30616"/>
    </ligand>
</feature>
<keyword evidence="6 7" id="KW-0030">Aminoacyl-tRNA synthetase</keyword>